<keyword evidence="4 6" id="KW-0106">Calcium</keyword>
<dbReference type="FunFam" id="1.10.238.10:FF:000022">
    <property type="entry name" value="E3 ubiquitin-protein ligase CBL"/>
    <property type="match status" value="1"/>
</dbReference>
<dbReference type="Pfam" id="PF02762">
    <property type="entry name" value="Cbl_N3"/>
    <property type="match status" value="1"/>
</dbReference>
<feature type="domain" description="RING-type" evidence="8">
    <location>
        <begin position="349"/>
        <end position="388"/>
    </location>
</feature>
<dbReference type="SUPFAM" id="SSF57850">
    <property type="entry name" value="RING/U-box"/>
    <property type="match status" value="1"/>
</dbReference>
<feature type="compositionally biased region" description="Polar residues" evidence="7">
    <location>
        <begin position="475"/>
        <end position="484"/>
    </location>
</feature>
<feature type="region of interest" description="Disordered" evidence="7">
    <location>
        <begin position="582"/>
        <end position="620"/>
    </location>
</feature>
<dbReference type="PROSITE" id="PS51506">
    <property type="entry name" value="CBL_PTB"/>
    <property type="match status" value="1"/>
</dbReference>
<dbReference type="InterPro" id="IPR001841">
    <property type="entry name" value="Znf_RING"/>
</dbReference>
<reference evidence="10" key="2">
    <citation type="submission" date="2025-08" db="UniProtKB">
        <authorList>
            <consortium name="Ensembl"/>
        </authorList>
    </citation>
    <scope>IDENTIFICATION</scope>
</reference>
<keyword evidence="11" id="KW-1185">Reference proteome</keyword>
<protein>
    <recommendedName>
        <fullName evidence="6">E3 ubiquitin-protein ligase CBL</fullName>
        <ecNumber evidence="6">2.3.2.27</ecNumber>
    </recommendedName>
</protein>
<dbReference type="Gene3D" id="1.10.8.10">
    <property type="entry name" value="DNA helicase RuvA subunit, C-terminal domain"/>
    <property type="match status" value="1"/>
</dbReference>
<dbReference type="InterPro" id="IPR014742">
    <property type="entry name" value="Adaptor_Cbl_SH2-like"/>
</dbReference>
<evidence type="ECO:0000259" key="8">
    <source>
        <dbReference type="PROSITE" id="PS50089"/>
    </source>
</evidence>
<feature type="compositionally biased region" description="Low complexity" evidence="7">
    <location>
        <begin position="521"/>
        <end position="538"/>
    </location>
</feature>
<dbReference type="GeneID" id="114667364"/>
<dbReference type="SMART" id="SM00184">
    <property type="entry name" value="RING"/>
    <property type="match status" value="1"/>
</dbReference>
<evidence type="ECO:0000256" key="2">
    <source>
        <dbReference type="ARBA" id="ARBA00022771"/>
    </source>
</evidence>
<dbReference type="Proteomes" id="UP000694620">
    <property type="component" value="Chromosome 17"/>
</dbReference>
<dbReference type="SUPFAM" id="SSF55550">
    <property type="entry name" value="SH2 domain"/>
    <property type="match status" value="1"/>
</dbReference>
<keyword evidence="3 6" id="KW-0862">Zinc</keyword>
<dbReference type="InterPro" id="IPR017907">
    <property type="entry name" value="Znf_RING_CS"/>
</dbReference>
<dbReference type="InterPro" id="IPR014741">
    <property type="entry name" value="Adaptor_Cbl_EF_hand-like"/>
</dbReference>
<feature type="compositionally biased region" description="Pro residues" evidence="7">
    <location>
        <begin position="540"/>
        <end position="549"/>
    </location>
</feature>
<evidence type="ECO:0000313" key="11">
    <source>
        <dbReference type="Proteomes" id="UP000694620"/>
    </source>
</evidence>
<comment type="domain">
    <text evidence="6">The N-terminus is composed of the phosphotyrosine binding (PTB) domain, a short linker region and the RING-type zinc finger. The PTB domain, which is also called TKB (tyrosine kinase binding) domain, is composed of three different subdomains: a four-helix bundle (4H), a calcium-binding EF hand and a divergent SH2 domain.</text>
</comment>
<reference evidence="10" key="1">
    <citation type="submission" date="2021-06" db="EMBL/GenBank/DDBJ databases">
        <authorList>
            <consortium name="Wellcome Sanger Institute Data Sharing"/>
        </authorList>
    </citation>
    <scope>NUCLEOTIDE SEQUENCE [LARGE SCALE GENOMIC DNA]</scope>
</reference>
<evidence type="ECO:0000256" key="5">
    <source>
        <dbReference type="PROSITE-ProRule" id="PRU00175"/>
    </source>
</evidence>
<name>A0A8C4TCL5_ERPCA</name>
<dbReference type="Ensembl" id="ENSECRT00000029165.1">
    <property type="protein sequence ID" value="ENSECRP00000028558.1"/>
    <property type="gene ID" value="ENSECRG00000019334.1"/>
</dbReference>
<dbReference type="Pfam" id="PF13920">
    <property type="entry name" value="zf-C3HC4_3"/>
    <property type="match status" value="1"/>
</dbReference>
<dbReference type="InterPro" id="IPR036537">
    <property type="entry name" value="Adaptor_Cbl_N_dom_sf"/>
</dbReference>
<dbReference type="PROSITE" id="PS50089">
    <property type="entry name" value="ZF_RING_2"/>
    <property type="match status" value="1"/>
</dbReference>
<organism evidence="10 11">
    <name type="scientific">Erpetoichthys calabaricus</name>
    <name type="common">Rope fish</name>
    <name type="synonym">Calamoichthys calabaricus</name>
    <dbReference type="NCBI Taxonomy" id="27687"/>
    <lineage>
        <taxon>Eukaryota</taxon>
        <taxon>Metazoa</taxon>
        <taxon>Chordata</taxon>
        <taxon>Craniata</taxon>
        <taxon>Vertebrata</taxon>
        <taxon>Euteleostomi</taxon>
        <taxon>Actinopterygii</taxon>
        <taxon>Polypteriformes</taxon>
        <taxon>Polypteridae</taxon>
        <taxon>Erpetoichthys</taxon>
    </lineage>
</organism>
<dbReference type="Gene3D" id="1.20.930.20">
    <property type="entry name" value="Adaptor protein Cbl, N-terminal domain"/>
    <property type="match status" value="1"/>
</dbReference>
<evidence type="ECO:0000313" key="10">
    <source>
        <dbReference type="Ensembl" id="ENSECRP00000028558.1"/>
    </source>
</evidence>
<keyword evidence="2 5" id="KW-0863">Zinc-finger</keyword>
<dbReference type="CDD" id="cd16708">
    <property type="entry name" value="RING-HC_Cbl"/>
    <property type="match status" value="1"/>
</dbReference>
<gene>
    <name evidence="10" type="primary">cblc</name>
</gene>
<dbReference type="InterPro" id="IPR024159">
    <property type="entry name" value="Cbl_PTB"/>
</dbReference>
<feature type="compositionally biased region" description="Low complexity" evidence="7">
    <location>
        <begin position="440"/>
        <end position="451"/>
    </location>
</feature>
<dbReference type="GO" id="GO:0001784">
    <property type="term" value="F:phosphotyrosine residue binding"/>
    <property type="evidence" value="ECO:0007669"/>
    <property type="project" value="UniProtKB-UniRule"/>
</dbReference>
<dbReference type="RefSeq" id="XP_028678469.1">
    <property type="nucleotide sequence ID" value="XM_028822636.2"/>
</dbReference>
<sequence>MASGGGPGLSSPFMSYLRRGRRMLSKVCKELEKLQRSCQNPKVVLRNSPPYLLELIPDTLQHLQTITKQSEQRQDDLWEEEYFVIYLTNLFNKAQQANRLFKEGKEKMFDENSIPRKNLTKLSLIFSHMLAEVRALYPRGEHQGNVYRVTKSEAAEFWKRCFAERCIVSWQQFKEQLCRVHFFQDGLESMALKSTIDLTCNDHISIFEFDIFTRLFQPWPTLLKNWNRLAVTHPGYMAFLTYDEVKSRLQAYINKPGSYIFRLSCTRMGQWAIGYVTQDGSILQTIPHNKPLFQALMDGFKEGFYLYPDGRSCNPDLSCLNKPSNQDRIQVSREQYELYCDMGSTFQLCKICAEQDKDVKIEPCGHLICNGCLNAWLESDSQTCPFCRCEIKGMEPVVIDPFRPLKGFSVSHDHDDNDDEDDMEDVQQVMKKLETLRKIPTSSSSSSLSSQPPGPPVPPRLDLLSSHIPAVGQRANPSSISLDQPTRHRDPPCLPRRPISPAPPYQEPIYSTQLPEMSVQPVTSDTTRLTTPTPATRRINPPPVMPRSPVPRRNLIATDLMTRRINSSPVVNEHLIYDNQNPRLNTSSSLEGVSSKQHFVVGERSSSEDDDSGGGAYPFYGKGSSLGNNHQHVLQSAASTLGTNIDWSSVFKSEYHVYPDEQSGSGVQVNVQDRGTEEARISDDEATALLLREGFPYDEVVKALSITHNSIHLARVILCSFSRSQNRLLNRNNPKANDY</sequence>
<dbReference type="PANTHER" id="PTHR23007">
    <property type="entry name" value="CBL"/>
    <property type="match status" value="1"/>
</dbReference>
<feature type="compositionally biased region" description="Pro residues" evidence="7">
    <location>
        <begin position="492"/>
        <end position="504"/>
    </location>
</feature>
<dbReference type="Pfam" id="PF02262">
    <property type="entry name" value="Cbl_N"/>
    <property type="match status" value="1"/>
</dbReference>
<dbReference type="InterPro" id="IPR003153">
    <property type="entry name" value="Adaptor_Cbl_N_hlx"/>
</dbReference>
<dbReference type="GO" id="GO:0005886">
    <property type="term" value="C:plasma membrane"/>
    <property type="evidence" value="ECO:0007669"/>
    <property type="project" value="TreeGrafter"/>
</dbReference>
<feature type="region of interest" description="Disordered" evidence="7">
    <location>
        <begin position="438"/>
        <end position="504"/>
    </location>
</feature>
<reference evidence="10" key="3">
    <citation type="submission" date="2025-09" db="UniProtKB">
        <authorList>
            <consortium name="Ensembl"/>
        </authorList>
    </citation>
    <scope>IDENTIFICATION</scope>
</reference>
<dbReference type="GO" id="GO:0030971">
    <property type="term" value="F:receptor tyrosine kinase binding"/>
    <property type="evidence" value="ECO:0007669"/>
    <property type="project" value="TreeGrafter"/>
</dbReference>
<evidence type="ECO:0000256" key="4">
    <source>
        <dbReference type="ARBA" id="ARBA00022837"/>
    </source>
</evidence>
<dbReference type="InterPro" id="IPR011992">
    <property type="entry name" value="EF-hand-dom_pair"/>
</dbReference>
<evidence type="ECO:0000256" key="6">
    <source>
        <dbReference type="RuleBase" id="RU367001"/>
    </source>
</evidence>
<keyword evidence="1 6" id="KW-0479">Metal-binding</keyword>
<dbReference type="UniPathway" id="UPA00143"/>
<evidence type="ECO:0000256" key="7">
    <source>
        <dbReference type="SAM" id="MobiDB-lite"/>
    </source>
</evidence>
<feature type="compositionally biased region" description="Polar residues" evidence="7">
    <location>
        <begin position="582"/>
        <end position="597"/>
    </location>
</feature>
<dbReference type="SUPFAM" id="SSF47668">
    <property type="entry name" value="N-terminal domain of cbl (N-cbl)"/>
    <property type="match status" value="1"/>
</dbReference>
<dbReference type="FunFam" id="3.30.505.10:FF:000154">
    <property type="entry name" value="E3 ubiquitin-protein ligase CBL"/>
    <property type="match status" value="1"/>
</dbReference>
<dbReference type="Gene3D" id="3.30.505.10">
    <property type="entry name" value="SH2 domain"/>
    <property type="match status" value="1"/>
</dbReference>
<dbReference type="CDD" id="cd09920">
    <property type="entry name" value="SH2_Cbl-b_TKB"/>
    <property type="match status" value="1"/>
</dbReference>
<accession>A0A8C4TCL5</accession>
<dbReference type="EC" id="2.3.2.27" evidence="6"/>
<dbReference type="GO" id="GO:0005509">
    <property type="term" value="F:calcium ion binding"/>
    <property type="evidence" value="ECO:0007669"/>
    <property type="project" value="UniProtKB-UniRule"/>
</dbReference>
<dbReference type="GO" id="GO:0007166">
    <property type="term" value="P:cell surface receptor signaling pathway"/>
    <property type="evidence" value="ECO:0007669"/>
    <property type="project" value="InterPro"/>
</dbReference>
<dbReference type="AlphaFoldDB" id="A0A8C4TCL5"/>
<evidence type="ECO:0000259" key="9">
    <source>
        <dbReference type="PROSITE" id="PS51506"/>
    </source>
</evidence>
<dbReference type="Pfam" id="PF02761">
    <property type="entry name" value="Cbl_N2"/>
    <property type="match status" value="1"/>
</dbReference>
<dbReference type="Gene3D" id="1.10.238.10">
    <property type="entry name" value="EF-hand"/>
    <property type="match status" value="1"/>
</dbReference>
<dbReference type="GO" id="GO:0016567">
    <property type="term" value="P:protein ubiquitination"/>
    <property type="evidence" value="ECO:0007669"/>
    <property type="project" value="UniProtKB-UniPathway"/>
</dbReference>
<dbReference type="GO" id="GO:0045121">
    <property type="term" value="C:membrane raft"/>
    <property type="evidence" value="ECO:0007669"/>
    <property type="project" value="TreeGrafter"/>
</dbReference>
<dbReference type="InterPro" id="IPR024162">
    <property type="entry name" value="Adaptor_Cbl"/>
</dbReference>
<dbReference type="PROSITE" id="PS00518">
    <property type="entry name" value="ZF_RING_1"/>
    <property type="match status" value="1"/>
</dbReference>
<keyword evidence="6" id="KW-0833">Ubl conjugation pathway</keyword>
<dbReference type="FunFam" id="3.30.40.10:FF:000015">
    <property type="entry name" value="E3 ubiquitin-protein ligase CBL"/>
    <property type="match status" value="1"/>
</dbReference>
<dbReference type="GeneTree" id="ENSGT00940000155772"/>
<dbReference type="GO" id="GO:0023051">
    <property type="term" value="P:regulation of signaling"/>
    <property type="evidence" value="ECO:0007669"/>
    <property type="project" value="InterPro"/>
</dbReference>
<evidence type="ECO:0000256" key="3">
    <source>
        <dbReference type="ARBA" id="ARBA00022833"/>
    </source>
</evidence>
<dbReference type="SUPFAM" id="SSF47473">
    <property type="entry name" value="EF-hand"/>
    <property type="match status" value="1"/>
</dbReference>
<keyword evidence="6" id="KW-0808">Transferase</keyword>
<dbReference type="InterPro" id="IPR013083">
    <property type="entry name" value="Znf_RING/FYVE/PHD"/>
</dbReference>
<proteinExistence type="predicted"/>
<dbReference type="PANTHER" id="PTHR23007:SF13">
    <property type="entry name" value="E3 UBIQUITIN-PROTEIN LIGASE CBL"/>
    <property type="match status" value="1"/>
</dbReference>
<comment type="catalytic activity">
    <reaction evidence="6">
        <text>S-ubiquitinyl-[E2 ubiquitin-conjugating enzyme]-L-cysteine + [acceptor protein]-L-lysine = [E2 ubiquitin-conjugating enzyme]-L-cysteine + N(6)-ubiquitinyl-[acceptor protein]-L-lysine.</text>
        <dbReference type="EC" id="2.3.2.27"/>
    </reaction>
</comment>
<dbReference type="GO" id="GO:0061630">
    <property type="term" value="F:ubiquitin protein ligase activity"/>
    <property type="evidence" value="ECO:0007669"/>
    <property type="project" value="UniProtKB-EC"/>
</dbReference>
<feature type="domain" description="Cbl-PTB" evidence="9">
    <location>
        <begin position="13"/>
        <end position="319"/>
    </location>
</feature>
<dbReference type="Gene3D" id="3.30.40.10">
    <property type="entry name" value="Zinc/RING finger domain, C3HC4 (zinc finger)"/>
    <property type="match status" value="1"/>
</dbReference>
<dbReference type="GO" id="GO:0008270">
    <property type="term" value="F:zinc ion binding"/>
    <property type="evidence" value="ECO:0007669"/>
    <property type="project" value="UniProtKB-KW"/>
</dbReference>
<comment type="function">
    <text evidence="6">E3 ubiquitin-protein ligase which accepts ubiquitin from specific E2 ubiquitin-conjugating enzymes, and transfers it to substrates, generally promoting their degradation by the proteasome.</text>
</comment>
<dbReference type="OrthoDB" id="7237699at2759"/>
<comment type="pathway">
    <text evidence="6">Protein modification; protein ubiquitination.</text>
</comment>
<evidence type="ECO:0000256" key="1">
    <source>
        <dbReference type="ARBA" id="ARBA00022723"/>
    </source>
</evidence>
<dbReference type="GO" id="GO:0017124">
    <property type="term" value="F:SH3 domain binding"/>
    <property type="evidence" value="ECO:0007669"/>
    <property type="project" value="TreeGrafter"/>
</dbReference>
<feature type="region of interest" description="Disordered" evidence="7">
    <location>
        <begin position="517"/>
        <end position="551"/>
    </location>
</feature>
<dbReference type="InterPro" id="IPR036860">
    <property type="entry name" value="SH2_dom_sf"/>
</dbReference>